<evidence type="ECO:0000256" key="4">
    <source>
        <dbReference type="SAM" id="MobiDB-lite"/>
    </source>
</evidence>
<feature type="region of interest" description="Disordered" evidence="4">
    <location>
        <begin position="583"/>
        <end position="602"/>
    </location>
</feature>
<dbReference type="PANTHER" id="PTHR12558">
    <property type="entry name" value="CELL DIVISION CYCLE 16,23,27"/>
    <property type="match status" value="1"/>
</dbReference>
<keyword evidence="7" id="KW-1185">Reference proteome</keyword>
<name>A0A839AFC4_9HYPH</name>
<reference evidence="6 7" key="1">
    <citation type="submission" date="2020-07" db="EMBL/GenBank/DDBJ databases">
        <title>Stappia sp., F7233, whole genome shotgun sequencing project.</title>
        <authorList>
            <person name="Jiang S."/>
            <person name="Liu Z.W."/>
            <person name="Du Z.J."/>
        </authorList>
    </citation>
    <scope>NUCLEOTIDE SEQUENCE [LARGE SCALE GENOMIC DNA]</scope>
    <source>
        <strain evidence="6 7">F7233</strain>
    </source>
</reference>
<organism evidence="6 7">
    <name type="scientific">Stappia albiluteola</name>
    <dbReference type="NCBI Taxonomy" id="2758565"/>
    <lineage>
        <taxon>Bacteria</taxon>
        <taxon>Pseudomonadati</taxon>
        <taxon>Pseudomonadota</taxon>
        <taxon>Alphaproteobacteria</taxon>
        <taxon>Hyphomicrobiales</taxon>
        <taxon>Stappiaceae</taxon>
        <taxon>Stappia</taxon>
    </lineage>
</organism>
<dbReference type="Pfam" id="PF13414">
    <property type="entry name" value="TPR_11"/>
    <property type="match status" value="1"/>
</dbReference>
<dbReference type="InterPro" id="IPR013105">
    <property type="entry name" value="TPR_2"/>
</dbReference>
<dbReference type="Proteomes" id="UP000541109">
    <property type="component" value="Unassembled WGS sequence"/>
</dbReference>
<dbReference type="Pfam" id="PF07719">
    <property type="entry name" value="TPR_2"/>
    <property type="match status" value="1"/>
</dbReference>
<dbReference type="EMBL" id="JACFXV010000053">
    <property type="protein sequence ID" value="MBA5777644.1"/>
    <property type="molecule type" value="Genomic_DNA"/>
</dbReference>
<evidence type="ECO:0000256" key="2">
    <source>
        <dbReference type="ARBA" id="ARBA00022803"/>
    </source>
</evidence>
<dbReference type="SMART" id="SM00028">
    <property type="entry name" value="TPR"/>
    <property type="match status" value="8"/>
</dbReference>
<evidence type="ECO:0000256" key="1">
    <source>
        <dbReference type="ARBA" id="ARBA00022737"/>
    </source>
</evidence>
<feature type="repeat" description="TPR" evidence="3">
    <location>
        <begin position="502"/>
        <end position="535"/>
    </location>
</feature>
<sequence length="602" mass="65654">MTRADLFAFLRLPPARRTARRALRRRAALAALGVALTFASPASAEAPATTIGTAEGLPITLSGSYLAGRLAGQSRDLANAAAFFGEALDADPGNAFLLDRTFVLQLANGNITAGLDLAERLTANQTDHFLARLVLAADAMRMDDYARAVTLVDNGARGPLAELTSRLISAWALQAQGETDLALERIATLEGPDWFDVFKTYHTALIQDIAGRHEAALDNFASAYGIDQGALRVIEAFARAKARSGDKAGALAVLDDYQKVIPDHPVIVATRRDIESGKALALSATDPDQGAAEVLYGLGAAIGRDGGEELAATFLQLALYLDPKADTGYVALASLFQRMGDANRAIETLKQVSDSSPLKRDAEIQIGLNYNSLDDLERSRSHLSALIESDPSDLEAVTALGNILRAHKLFEDADAVYSRGIATVEANPRDQDWTLYYYRGIARERTKRWPEAEADFRQALKISPEQPLVMNYLGYSLVDQGLQLNEALDMIRRAVQLRPQDGYIVDSLGWAYYRLGRYAEAVTQLEKAVQLRPEDPVINDHLGDAYWQVGRRLEARFQWNHARDLKPDEEELPKILEKIANGLSDDKTKNGAVEPAAKKNGG</sequence>
<dbReference type="RefSeq" id="WP_182165159.1">
    <property type="nucleotide sequence ID" value="NZ_JACFXV010000053.1"/>
</dbReference>
<dbReference type="InterPro" id="IPR019734">
    <property type="entry name" value="TPR_rpt"/>
</dbReference>
<evidence type="ECO:0000313" key="6">
    <source>
        <dbReference type="EMBL" id="MBA5777644.1"/>
    </source>
</evidence>
<dbReference type="AlphaFoldDB" id="A0A839AFC4"/>
<proteinExistence type="predicted"/>
<gene>
    <name evidence="6" type="ORF">H2509_10970</name>
</gene>
<keyword evidence="1" id="KW-0677">Repeat</keyword>
<dbReference type="PROSITE" id="PS50005">
    <property type="entry name" value="TPR"/>
    <property type="match status" value="2"/>
</dbReference>
<evidence type="ECO:0000256" key="3">
    <source>
        <dbReference type="PROSITE-ProRule" id="PRU00339"/>
    </source>
</evidence>
<dbReference type="PROSITE" id="PS50293">
    <property type="entry name" value="TPR_REGION"/>
    <property type="match status" value="1"/>
</dbReference>
<keyword evidence="2 3" id="KW-0802">TPR repeat</keyword>
<feature type="signal peptide" evidence="5">
    <location>
        <begin position="1"/>
        <end position="44"/>
    </location>
</feature>
<evidence type="ECO:0000256" key="5">
    <source>
        <dbReference type="SAM" id="SignalP"/>
    </source>
</evidence>
<dbReference type="InterPro" id="IPR011990">
    <property type="entry name" value="TPR-like_helical_dom_sf"/>
</dbReference>
<evidence type="ECO:0000313" key="7">
    <source>
        <dbReference type="Proteomes" id="UP000541109"/>
    </source>
</evidence>
<dbReference type="SUPFAM" id="SSF48452">
    <property type="entry name" value="TPR-like"/>
    <property type="match status" value="3"/>
</dbReference>
<dbReference type="PANTHER" id="PTHR12558:SF13">
    <property type="entry name" value="CELL DIVISION CYCLE PROTEIN 27 HOMOLOG"/>
    <property type="match status" value="1"/>
</dbReference>
<dbReference type="Gene3D" id="1.25.40.10">
    <property type="entry name" value="Tetratricopeptide repeat domain"/>
    <property type="match status" value="4"/>
</dbReference>
<feature type="repeat" description="TPR" evidence="3">
    <location>
        <begin position="433"/>
        <end position="466"/>
    </location>
</feature>
<protein>
    <submittedName>
        <fullName evidence="6">Tetratricopeptide repeat protein</fullName>
    </submittedName>
</protein>
<accession>A0A839AFC4</accession>
<keyword evidence="5" id="KW-0732">Signal</keyword>
<feature type="chain" id="PRO_5032678022" evidence="5">
    <location>
        <begin position="45"/>
        <end position="602"/>
    </location>
</feature>
<comment type="caution">
    <text evidence="6">The sequence shown here is derived from an EMBL/GenBank/DDBJ whole genome shotgun (WGS) entry which is preliminary data.</text>
</comment>